<gene>
    <name evidence="1" type="ORF">BLNAU_23992</name>
</gene>
<dbReference type="EMBL" id="JARBJD010000549">
    <property type="protein sequence ID" value="KAK2941101.1"/>
    <property type="molecule type" value="Genomic_DNA"/>
</dbReference>
<comment type="caution">
    <text evidence="1">The sequence shown here is derived from an EMBL/GenBank/DDBJ whole genome shotgun (WGS) entry which is preliminary data.</text>
</comment>
<organism evidence="1 2">
    <name type="scientific">Blattamonas nauphoetae</name>
    <dbReference type="NCBI Taxonomy" id="2049346"/>
    <lineage>
        <taxon>Eukaryota</taxon>
        <taxon>Metamonada</taxon>
        <taxon>Preaxostyla</taxon>
        <taxon>Oxymonadida</taxon>
        <taxon>Blattamonas</taxon>
    </lineage>
</organism>
<protein>
    <submittedName>
        <fullName evidence="1">Uncharacterized protein</fullName>
    </submittedName>
</protein>
<keyword evidence="2" id="KW-1185">Reference proteome</keyword>
<sequence length="360" mass="38693">MSANKLDATIPFCTKPPSISLNGSGQDLSDESNLVDWLIVLKEMKLKPSLVKKAVIETTQARNHSFGSIQLDEIAEAVLDRLRRERDAQAYQHGVAKKIGEEDDDVDNLLEFLALTGGRYEEDALLTVLKDKTGQHVLAKVGSGKKQTQRQKRRIFEELGKHDGLSGQFKQHDPTIAIPADQRGCVLVFSSDISAVGEKSTTDHAVQGSQLAFGDHDDDHAVRCVDECGCVVRESTPSGRTPFTFDSEDTPVLLSIATDSDIVRDGDGEVGCDCDECDGGLVTENVDTSFGNIGREGSSRGISTTTGNERCSAVLPDTACVNANSIGNTAWTSPADDPSDIRNERTSFVVPAISSAQPAV</sequence>
<evidence type="ECO:0000313" key="2">
    <source>
        <dbReference type="Proteomes" id="UP001281761"/>
    </source>
</evidence>
<accession>A0ABQ9WNP5</accession>
<reference evidence="1 2" key="1">
    <citation type="journal article" date="2022" name="bioRxiv">
        <title>Genomics of Preaxostyla Flagellates Illuminates Evolutionary Transitions and the Path Towards Mitochondrial Loss.</title>
        <authorList>
            <person name="Novak L.V.F."/>
            <person name="Treitli S.C."/>
            <person name="Pyrih J."/>
            <person name="Halakuc P."/>
            <person name="Pipaliya S.V."/>
            <person name="Vacek V."/>
            <person name="Brzon O."/>
            <person name="Soukal P."/>
            <person name="Eme L."/>
            <person name="Dacks J.B."/>
            <person name="Karnkowska A."/>
            <person name="Elias M."/>
            <person name="Hampl V."/>
        </authorList>
    </citation>
    <scope>NUCLEOTIDE SEQUENCE [LARGE SCALE GENOMIC DNA]</scope>
    <source>
        <strain evidence="1">NAU3</strain>
        <tissue evidence="1">Gut</tissue>
    </source>
</reference>
<proteinExistence type="predicted"/>
<evidence type="ECO:0000313" key="1">
    <source>
        <dbReference type="EMBL" id="KAK2941101.1"/>
    </source>
</evidence>
<name>A0ABQ9WNP5_9EUKA</name>
<dbReference type="Proteomes" id="UP001281761">
    <property type="component" value="Unassembled WGS sequence"/>
</dbReference>